<dbReference type="EMBL" id="CAJNOM010000002">
    <property type="protein sequence ID" value="CAF0737740.1"/>
    <property type="molecule type" value="Genomic_DNA"/>
</dbReference>
<comment type="caution">
    <text evidence="4">The sequence shown here is derived from an EMBL/GenBank/DDBJ whole genome shotgun (WGS) entry which is preliminary data.</text>
</comment>
<feature type="region of interest" description="Disordered" evidence="1">
    <location>
        <begin position="209"/>
        <end position="232"/>
    </location>
</feature>
<name>A0A813QLZ2_9BILA</name>
<keyword evidence="5" id="KW-1185">Reference proteome</keyword>
<dbReference type="EMBL" id="CAJNOI010000008">
    <property type="protein sequence ID" value="CAF0768978.1"/>
    <property type="molecule type" value="Genomic_DNA"/>
</dbReference>
<gene>
    <name evidence="4" type="ORF">BJG266_LOCUS3453</name>
    <name evidence="3" type="ORF">QVE165_LOCUS713</name>
</gene>
<accession>A0A813QLZ2</accession>
<evidence type="ECO:0000313" key="3">
    <source>
        <dbReference type="EMBL" id="CAF0737740.1"/>
    </source>
</evidence>
<evidence type="ECO:0000256" key="2">
    <source>
        <dbReference type="SAM" id="Phobius"/>
    </source>
</evidence>
<dbReference type="OrthoDB" id="10449785at2759"/>
<evidence type="ECO:0000313" key="6">
    <source>
        <dbReference type="Proteomes" id="UP000663877"/>
    </source>
</evidence>
<keyword evidence="2" id="KW-0472">Membrane</keyword>
<organism evidence="4 6">
    <name type="scientific">Adineta steineri</name>
    <dbReference type="NCBI Taxonomy" id="433720"/>
    <lineage>
        <taxon>Eukaryota</taxon>
        <taxon>Metazoa</taxon>
        <taxon>Spiralia</taxon>
        <taxon>Gnathifera</taxon>
        <taxon>Rotifera</taxon>
        <taxon>Eurotatoria</taxon>
        <taxon>Bdelloidea</taxon>
        <taxon>Adinetida</taxon>
        <taxon>Adinetidae</taxon>
        <taxon>Adineta</taxon>
    </lineage>
</organism>
<sequence>MQTVRDKAAALRSGGGAAGWAPVLIAMCSLGCCLLVIALVIILSLIPVMVTDDTVAAKTVTSKTSSVTTAVADARRKRVATSSLGDYIGDQVGPSCLAQIKKKMFSYVPSKHITDLTIISSTLGIEANTDSTMILTTLFTVLFGDDCGKEGCQDITGDATQKAFEAMPASVFTCYSVPMYTTAGVLAGYASVLRGSKIIHVSKIRPWYSSQDSGVSPSTKSMTTASMTTASG</sequence>
<feature type="compositionally biased region" description="Low complexity" evidence="1">
    <location>
        <begin position="216"/>
        <end position="232"/>
    </location>
</feature>
<reference evidence="4" key="1">
    <citation type="submission" date="2021-02" db="EMBL/GenBank/DDBJ databases">
        <authorList>
            <person name="Nowell W R."/>
        </authorList>
    </citation>
    <scope>NUCLEOTIDE SEQUENCE</scope>
</reference>
<evidence type="ECO:0000256" key="1">
    <source>
        <dbReference type="SAM" id="MobiDB-lite"/>
    </source>
</evidence>
<dbReference type="Proteomes" id="UP000663877">
    <property type="component" value="Unassembled WGS sequence"/>
</dbReference>
<protein>
    <submittedName>
        <fullName evidence="4">Uncharacterized protein</fullName>
    </submittedName>
</protein>
<evidence type="ECO:0000313" key="4">
    <source>
        <dbReference type="EMBL" id="CAF0768978.1"/>
    </source>
</evidence>
<keyword evidence="2" id="KW-1133">Transmembrane helix</keyword>
<keyword evidence="2" id="KW-0812">Transmembrane</keyword>
<evidence type="ECO:0000313" key="5">
    <source>
        <dbReference type="Proteomes" id="UP000663832"/>
    </source>
</evidence>
<dbReference type="AlphaFoldDB" id="A0A813QLZ2"/>
<feature type="transmembrane region" description="Helical" evidence="2">
    <location>
        <begin position="20"/>
        <end position="46"/>
    </location>
</feature>
<dbReference type="Proteomes" id="UP000663832">
    <property type="component" value="Unassembled WGS sequence"/>
</dbReference>
<proteinExistence type="predicted"/>